<dbReference type="RefSeq" id="WP_373655282.1">
    <property type="nucleotide sequence ID" value="NZ_JBGUAW010000004.1"/>
</dbReference>
<dbReference type="NCBIfam" id="NF006762">
    <property type="entry name" value="PRK09283.1"/>
    <property type="match status" value="1"/>
</dbReference>
<evidence type="ECO:0000313" key="12">
    <source>
        <dbReference type="Proteomes" id="UP001575181"/>
    </source>
</evidence>
<dbReference type="InterPro" id="IPR001731">
    <property type="entry name" value="ALAD"/>
</dbReference>
<dbReference type="PANTHER" id="PTHR11458:SF0">
    <property type="entry name" value="DELTA-AMINOLEVULINIC ACID DEHYDRATASE"/>
    <property type="match status" value="1"/>
</dbReference>
<evidence type="ECO:0000256" key="9">
    <source>
        <dbReference type="ARBA" id="ARBA00047651"/>
    </source>
</evidence>
<dbReference type="InterPro" id="IPR013785">
    <property type="entry name" value="Aldolase_TIM"/>
</dbReference>
<keyword evidence="7" id="KW-0627">Porphyrin biosynthesis</keyword>
<dbReference type="Gene3D" id="3.20.20.70">
    <property type="entry name" value="Aldolase class I"/>
    <property type="match status" value="1"/>
</dbReference>
<evidence type="ECO:0000256" key="10">
    <source>
        <dbReference type="RuleBase" id="RU004161"/>
    </source>
</evidence>
<dbReference type="SMART" id="SM01004">
    <property type="entry name" value="ALAD"/>
    <property type="match status" value="1"/>
</dbReference>
<accession>A0ABV4TT49</accession>
<comment type="catalytic activity">
    <reaction evidence="9">
        <text>2 5-aminolevulinate = porphobilinogen + 2 H2O + H(+)</text>
        <dbReference type="Rhea" id="RHEA:24064"/>
        <dbReference type="ChEBI" id="CHEBI:15377"/>
        <dbReference type="ChEBI" id="CHEBI:15378"/>
        <dbReference type="ChEBI" id="CHEBI:58126"/>
        <dbReference type="ChEBI" id="CHEBI:356416"/>
        <dbReference type="EC" id="4.2.1.24"/>
    </reaction>
</comment>
<dbReference type="Pfam" id="PF00490">
    <property type="entry name" value="ALAD"/>
    <property type="match status" value="1"/>
</dbReference>
<evidence type="ECO:0000313" key="11">
    <source>
        <dbReference type="EMBL" id="MFA9460498.1"/>
    </source>
</evidence>
<evidence type="ECO:0000256" key="5">
    <source>
        <dbReference type="ARBA" id="ARBA00023133"/>
    </source>
</evidence>
<comment type="pathway">
    <text evidence="1">Porphyrin-containing compound metabolism; protoporphyrin-IX biosynthesis; coproporphyrinogen-III from 5-aminolevulinate: step 1/4.</text>
</comment>
<evidence type="ECO:0000256" key="4">
    <source>
        <dbReference type="ARBA" id="ARBA00020771"/>
    </source>
</evidence>
<dbReference type="GO" id="GO:0004655">
    <property type="term" value="F:porphobilinogen synthase activity"/>
    <property type="evidence" value="ECO:0007669"/>
    <property type="project" value="UniProtKB-EC"/>
</dbReference>
<dbReference type="SUPFAM" id="SSF51569">
    <property type="entry name" value="Aldolase"/>
    <property type="match status" value="1"/>
</dbReference>
<evidence type="ECO:0000256" key="8">
    <source>
        <dbReference type="ARBA" id="ARBA00032837"/>
    </source>
</evidence>
<protein>
    <recommendedName>
        <fullName evidence="4">Delta-aminolevulinic acid dehydratase</fullName>
        <ecNumber evidence="3">4.2.1.24</ecNumber>
    </recommendedName>
    <alternativeName>
        <fullName evidence="8">Porphobilinogen synthase</fullName>
    </alternativeName>
</protein>
<proteinExistence type="inferred from homology"/>
<evidence type="ECO:0000256" key="7">
    <source>
        <dbReference type="ARBA" id="ARBA00023244"/>
    </source>
</evidence>
<dbReference type="EC" id="4.2.1.24" evidence="3"/>
<evidence type="ECO:0000256" key="6">
    <source>
        <dbReference type="ARBA" id="ARBA00023239"/>
    </source>
</evidence>
<name>A0ABV4TT49_9GAMM</name>
<keyword evidence="6 11" id="KW-0456">Lyase</keyword>
<dbReference type="PIRSF" id="PIRSF001415">
    <property type="entry name" value="Porphbilin_synth"/>
    <property type="match status" value="1"/>
</dbReference>
<sequence length="324" mass="35667">MRYRPRRLRRNQAIRAMVRENHLRPEDLIQPFFVKEGETGARAVPSMPGVLQLPLERIVEEGRRARDAGLGGVILFGIPAEKDAEGTQAWHAEGVIQQAVARLKEAVPDLYVIVDACFCEYTDHGHCGILREDGVVDNDLTLDNLRRAVVSYAEAGADMVAPSGMMDGMVDAIRAALDGNGYHELPVMAYTAKYSSAYYGPFRDAAESAPSKGDRRGYQMDPANGREALRELELDEAEGADVVMVKPGLAFMDVVLRLRQSTELPVAVYNVSGEYSMIKAAAERGWIDERAVVLETLTGFKRAGADLILTYHALDAAGWLREEA</sequence>
<evidence type="ECO:0000256" key="2">
    <source>
        <dbReference type="ARBA" id="ARBA00008055"/>
    </source>
</evidence>
<keyword evidence="5" id="KW-0350">Heme biosynthesis</keyword>
<evidence type="ECO:0000256" key="3">
    <source>
        <dbReference type="ARBA" id="ARBA00012053"/>
    </source>
</evidence>
<comment type="caution">
    <text evidence="11">The sequence shown here is derived from an EMBL/GenBank/DDBJ whole genome shotgun (WGS) entry which is preliminary data.</text>
</comment>
<dbReference type="Proteomes" id="UP001575181">
    <property type="component" value="Unassembled WGS sequence"/>
</dbReference>
<organism evidence="11 12">
    <name type="scientific">Thiohalorhabdus methylotrophus</name>
    <dbReference type="NCBI Taxonomy" id="3242694"/>
    <lineage>
        <taxon>Bacteria</taxon>
        <taxon>Pseudomonadati</taxon>
        <taxon>Pseudomonadota</taxon>
        <taxon>Gammaproteobacteria</taxon>
        <taxon>Thiohalorhabdales</taxon>
        <taxon>Thiohalorhabdaceae</taxon>
        <taxon>Thiohalorhabdus</taxon>
    </lineage>
</organism>
<comment type="similarity">
    <text evidence="2 10">Belongs to the ALAD family.</text>
</comment>
<evidence type="ECO:0000256" key="1">
    <source>
        <dbReference type="ARBA" id="ARBA00004694"/>
    </source>
</evidence>
<keyword evidence="12" id="KW-1185">Reference proteome</keyword>
<dbReference type="PANTHER" id="PTHR11458">
    <property type="entry name" value="DELTA-AMINOLEVULINIC ACID DEHYDRATASE"/>
    <property type="match status" value="1"/>
</dbReference>
<reference evidence="11 12" key="1">
    <citation type="submission" date="2024-08" db="EMBL/GenBank/DDBJ databases">
        <title>Whole-genome sequencing of halo(alkali)philic microorganisms from hypersaline lakes.</title>
        <authorList>
            <person name="Sorokin D.Y."/>
            <person name="Merkel A.Y."/>
            <person name="Messina E."/>
            <person name="Yakimov M."/>
        </authorList>
    </citation>
    <scope>NUCLEOTIDE SEQUENCE [LARGE SCALE GENOMIC DNA]</scope>
    <source>
        <strain evidence="11 12">Cl-TMA</strain>
    </source>
</reference>
<dbReference type="CDD" id="cd00384">
    <property type="entry name" value="ALAD_PBGS"/>
    <property type="match status" value="1"/>
</dbReference>
<dbReference type="PRINTS" id="PR00144">
    <property type="entry name" value="DALDHYDRTASE"/>
</dbReference>
<gene>
    <name evidence="11" type="primary">hemB</name>
    <name evidence="11" type="ORF">ACERLL_06615</name>
</gene>
<dbReference type="EMBL" id="JBGUAW010000004">
    <property type="protein sequence ID" value="MFA9460498.1"/>
    <property type="molecule type" value="Genomic_DNA"/>
</dbReference>